<evidence type="ECO:0000313" key="1">
    <source>
        <dbReference type="EMBL" id="OBZ66733.1"/>
    </source>
</evidence>
<dbReference type="EMBL" id="LUGG01000027">
    <property type="protein sequence ID" value="OBZ66733.1"/>
    <property type="molecule type" value="Genomic_DNA"/>
</dbReference>
<proteinExistence type="predicted"/>
<comment type="caution">
    <text evidence="1">The sequence shown here is derived from an EMBL/GenBank/DDBJ whole genome shotgun (WGS) entry which is preliminary data.</text>
</comment>
<accession>A0A1C7LPU6</accession>
<dbReference type="InterPro" id="IPR046670">
    <property type="entry name" value="DUF6540"/>
</dbReference>
<keyword evidence="2" id="KW-1185">Reference proteome</keyword>
<name>A0A1C7LPU6_GRIFR</name>
<dbReference type="Proteomes" id="UP000092993">
    <property type="component" value="Unassembled WGS sequence"/>
</dbReference>
<dbReference type="Pfam" id="PF20174">
    <property type="entry name" value="DUF6540"/>
    <property type="match status" value="1"/>
</dbReference>
<evidence type="ECO:0008006" key="3">
    <source>
        <dbReference type="Google" id="ProtNLM"/>
    </source>
</evidence>
<dbReference type="AlphaFoldDB" id="A0A1C7LPU6"/>
<evidence type="ECO:0000313" key="2">
    <source>
        <dbReference type="Proteomes" id="UP000092993"/>
    </source>
</evidence>
<organism evidence="1 2">
    <name type="scientific">Grifola frondosa</name>
    <name type="common">Maitake</name>
    <name type="synonym">Polyporus frondosus</name>
    <dbReference type="NCBI Taxonomy" id="5627"/>
    <lineage>
        <taxon>Eukaryota</taxon>
        <taxon>Fungi</taxon>
        <taxon>Dikarya</taxon>
        <taxon>Basidiomycota</taxon>
        <taxon>Agaricomycotina</taxon>
        <taxon>Agaricomycetes</taxon>
        <taxon>Polyporales</taxon>
        <taxon>Grifolaceae</taxon>
        <taxon>Grifola</taxon>
    </lineage>
</organism>
<reference evidence="1 2" key="1">
    <citation type="submission" date="2016-03" db="EMBL/GenBank/DDBJ databases">
        <title>Whole genome sequencing of Grifola frondosa 9006-11.</title>
        <authorList>
            <person name="Min B."/>
            <person name="Park H."/>
            <person name="Kim J.-G."/>
            <person name="Cho H."/>
            <person name="Oh Y.-L."/>
            <person name="Kong W.-S."/>
            <person name="Choi I.-G."/>
        </authorList>
    </citation>
    <scope>NUCLEOTIDE SEQUENCE [LARGE SCALE GENOMIC DNA]</scope>
    <source>
        <strain evidence="1 2">9006-11</strain>
    </source>
</reference>
<sequence>MPLPILVSQYNRVNAPSNAQYGFHWEICIQSGFDKDRCPLGYVYHIVGSTASYGYQKMEGVRYTTSENWRGSFEVGRIKEQDLPAIERNLSQVQILKDDPNWNCQNWVIAALRKLTAQGFINAHYSMEALQHQMNILNEQWEQGDI</sequence>
<dbReference type="OrthoDB" id="2717635at2759"/>
<gene>
    <name evidence="1" type="ORF">A0H81_13192</name>
</gene>
<protein>
    <recommendedName>
        <fullName evidence="3">PPPDE domain-containing protein</fullName>
    </recommendedName>
</protein>